<dbReference type="RefSeq" id="XP_033679658.1">
    <property type="nucleotide sequence ID" value="XM_033833793.1"/>
</dbReference>
<sequence length="255" mass="27770">MAYAQDDDEWEYEYDENETEDFYIPIDVSNVPGAQGPVNALPKRGHPVLLKTRLRALNAGRRETENAADAQGAGSVGEIQITGLHTSNPLLLYNDQMLSCQWTSTLGTDMFFVKPKPAAGVTEKPLRSLPAVDLLATGSARLVARVGRLRPRDDLFENPREEQHTTDKMDTSADAPSERGVVTQPTGNMQPDAQEGRPAPSNFLARLNEAKAKRGDWSRLVLSQTPNGPRLVAEEDPTQSPSNGEAEDTDMGGTG</sequence>
<accession>A0A6A6I2F3</accession>
<dbReference type="Pfam" id="PF10419">
    <property type="entry name" value="TFIIIC_sub6"/>
    <property type="match status" value="1"/>
</dbReference>
<dbReference type="AlphaFoldDB" id="A0A6A6I2F3"/>
<evidence type="ECO:0000256" key="1">
    <source>
        <dbReference type="SAM" id="MobiDB-lite"/>
    </source>
</evidence>
<reference evidence="3" key="1">
    <citation type="journal article" date="2020" name="Stud. Mycol.">
        <title>101 Dothideomycetes genomes: a test case for predicting lifestyles and emergence of pathogens.</title>
        <authorList>
            <person name="Haridas S."/>
            <person name="Albert R."/>
            <person name="Binder M."/>
            <person name="Bloem J."/>
            <person name="Labutti K."/>
            <person name="Salamov A."/>
            <person name="Andreopoulos B."/>
            <person name="Baker S."/>
            <person name="Barry K."/>
            <person name="Bills G."/>
            <person name="Bluhm B."/>
            <person name="Cannon C."/>
            <person name="Castanera R."/>
            <person name="Culley D."/>
            <person name="Daum C."/>
            <person name="Ezra D."/>
            <person name="Gonzalez J."/>
            <person name="Henrissat B."/>
            <person name="Kuo A."/>
            <person name="Liang C."/>
            <person name="Lipzen A."/>
            <person name="Lutzoni F."/>
            <person name="Magnuson J."/>
            <person name="Mondo S."/>
            <person name="Nolan M."/>
            <person name="Ohm R."/>
            <person name="Pangilinan J."/>
            <person name="Park H.-J."/>
            <person name="Ramirez L."/>
            <person name="Alfaro M."/>
            <person name="Sun H."/>
            <person name="Tritt A."/>
            <person name="Yoshinaga Y."/>
            <person name="Zwiers L.-H."/>
            <person name="Turgeon B."/>
            <person name="Goodwin S."/>
            <person name="Spatafora J."/>
            <person name="Crous P."/>
            <person name="Grigoriev I."/>
        </authorList>
    </citation>
    <scope>NUCLEOTIDE SEQUENCE</scope>
    <source>
        <strain evidence="3">CBS 122368</strain>
    </source>
</reference>
<name>A0A6A6I2F3_9PLEO</name>
<gene>
    <name evidence="3" type="ORF">BU26DRAFT_568669</name>
</gene>
<keyword evidence="4" id="KW-1185">Reference proteome</keyword>
<feature type="compositionally biased region" description="Basic and acidic residues" evidence="1">
    <location>
        <begin position="208"/>
        <end position="217"/>
    </location>
</feature>
<organism evidence="3 4">
    <name type="scientific">Trematosphaeria pertusa</name>
    <dbReference type="NCBI Taxonomy" id="390896"/>
    <lineage>
        <taxon>Eukaryota</taxon>
        <taxon>Fungi</taxon>
        <taxon>Dikarya</taxon>
        <taxon>Ascomycota</taxon>
        <taxon>Pezizomycotina</taxon>
        <taxon>Dothideomycetes</taxon>
        <taxon>Pleosporomycetidae</taxon>
        <taxon>Pleosporales</taxon>
        <taxon>Massarineae</taxon>
        <taxon>Trematosphaeriaceae</taxon>
        <taxon>Trematosphaeria</taxon>
    </lineage>
</organism>
<evidence type="ECO:0000259" key="2">
    <source>
        <dbReference type="Pfam" id="PF10419"/>
    </source>
</evidence>
<dbReference type="GeneID" id="54587123"/>
<protein>
    <recommendedName>
        <fullName evidence="2">Transcription factor TFIIIC triple barrel domain-containing protein</fullName>
    </recommendedName>
</protein>
<feature type="compositionally biased region" description="Acidic residues" evidence="1">
    <location>
        <begin position="245"/>
        <end position="255"/>
    </location>
</feature>
<feature type="region of interest" description="Disordered" evidence="1">
    <location>
        <begin position="153"/>
        <end position="255"/>
    </location>
</feature>
<feature type="compositionally biased region" description="Basic and acidic residues" evidence="1">
    <location>
        <begin position="153"/>
        <end position="171"/>
    </location>
</feature>
<proteinExistence type="predicted"/>
<evidence type="ECO:0000313" key="3">
    <source>
        <dbReference type="EMBL" id="KAF2244654.1"/>
    </source>
</evidence>
<dbReference type="Gene3D" id="2.60.40.4370">
    <property type="match status" value="1"/>
</dbReference>
<feature type="domain" description="Transcription factor TFIIIC triple barrel" evidence="2">
    <location>
        <begin position="17"/>
        <end position="147"/>
    </location>
</feature>
<dbReference type="InterPro" id="IPR019481">
    <property type="entry name" value="TFIIIC_triple_barrel"/>
</dbReference>
<dbReference type="EMBL" id="ML987202">
    <property type="protein sequence ID" value="KAF2244654.1"/>
    <property type="molecule type" value="Genomic_DNA"/>
</dbReference>
<dbReference type="Proteomes" id="UP000800094">
    <property type="component" value="Unassembled WGS sequence"/>
</dbReference>
<dbReference type="OrthoDB" id="1877767at2759"/>
<evidence type="ECO:0000313" key="4">
    <source>
        <dbReference type="Proteomes" id="UP000800094"/>
    </source>
</evidence>